<dbReference type="InterPro" id="IPR030387">
    <property type="entry name" value="G_Bms1/Tsr1_dom"/>
</dbReference>
<dbReference type="Pfam" id="PF04950">
    <property type="entry name" value="RIBIOP_C"/>
    <property type="match status" value="1"/>
</dbReference>
<evidence type="ECO:0000256" key="3">
    <source>
        <dbReference type="ARBA" id="ARBA00023242"/>
    </source>
</evidence>
<evidence type="ECO:0000313" key="10">
    <source>
        <dbReference type="Proteomes" id="UP001233999"/>
    </source>
</evidence>
<feature type="domain" description="Bms1-type G" evidence="8">
    <location>
        <begin position="10"/>
        <end position="166"/>
    </location>
</feature>
<dbReference type="PANTHER" id="PTHR12858:SF1">
    <property type="entry name" value="PRE-RRNA-PROCESSING PROTEIN TSR1 HOMOLOG"/>
    <property type="match status" value="1"/>
</dbReference>
<dbReference type="Pfam" id="PF22298">
    <property type="entry name" value="Tsr1_G-like"/>
    <property type="match status" value="1"/>
</dbReference>
<feature type="non-terminal residue" evidence="9">
    <location>
        <position position="1"/>
    </location>
</feature>
<keyword evidence="2" id="KW-0690">Ribosome biogenesis</keyword>
<dbReference type="GO" id="GO:0005730">
    <property type="term" value="C:nucleolus"/>
    <property type="evidence" value="ECO:0007669"/>
    <property type="project" value="UniProtKB-SubCell"/>
</dbReference>
<dbReference type="Pfam" id="PF08142">
    <property type="entry name" value="AARP2CN"/>
    <property type="match status" value="1"/>
</dbReference>
<dbReference type="GO" id="GO:0005525">
    <property type="term" value="F:GTP binding"/>
    <property type="evidence" value="ECO:0007669"/>
    <property type="project" value="TreeGrafter"/>
</dbReference>
<dbReference type="InterPro" id="IPR007034">
    <property type="entry name" value="BMS1_TSR1_C"/>
</dbReference>
<dbReference type="EMBL" id="JASPKZ010000006">
    <property type="protein sequence ID" value="KAJ9601640.1"/>
    <property type="molecule type" value="Genomic_DNA"/>
</dbReference>
<organism evidence="9 10">
    <name type="scientific">Diploptera punctata</name>
    <name type="common">Pacific beetle cockroach</name>
    <dbReference type="NCBI Taxonomy" id="6984"/>
    <lineage>
        <taxon>Eukaryota</taxon>
        <taxon>Metazoa</taxon>
        <taxon>Ecdysozoa</taxon>
        <taxon>Arthropoda</taxon>
        <taxon>Hexapoda</taxon>
        <taxon>Insecta</taxon>
        <taxon>Pterygota</taxon>
        <taxon>Neoptera</taxon>
        <taxon>Polyneoptera</taxon>
        <taxon>Dictyoptera</taxon>
        <taxon>Blattodea</taxon>
        <taxon>Blaberoidea</taxon>
        <taxon>Blaberidae</taxon>
        <taxon>Diplopterinae</taxon>
        <taxon>Diploptera</taxon>
    </lineage>
</organism>
<dbReference type="AlphaFoldDB" id="A0AAD8AM22"/>
<evidence type="ECO:0000256" key="5">
    <source>
        <dbReference type="ARBA" id="ARBA00038288"/>
    </source>
</evidence>
<dbReference type="PANTHER" id="PTHR12858">
    <property type="entry name" value="RIBOSOME BIOGENESIS PROTEIN"/>
    <property type="match status" value="1"/>
</dbReference>
<evidence type="ECO:0000313" key="9">
    <source>
        <dbReference type="EMBL" id="KAJ9601640.1"/>
    </source>
</evidence>
<feature type="region of interest" description="Disordered" evidence="7">
    <location>
        <begin position="335"/>
        <end position="396"/>
    </location>
</feature>
<keyword evidence="3" id="KW-0539">Nucleus</keyword>
<evidence type="ECO:0000256" key="4">
    <source>
        <dbReference type="ARBA" id="ARBA00037087"/>
    </source>
</evidence>
<accession>A0AAD8AM22</accession>
<evidence type="ECO:0000256" key="6">
    <source>
        <dbReference type="ARBA" id="ARBA00040070"/>
    </source>
</evidence>
<dbReference type="GO" id="GO:0000462">
    <property type="term" value="P:maturation of SSU-rRNA from tricistronic rRNA transcript (SSU-rRNA, 5.8S rRNA, LSU-rRNA)"/>
    <property type="evidence" value="ECO:0007669"/>
    <property type="project" value="TreeGrafter"/>
</dbReference>
<feature type="compositionally biased region" description="Acidic residues" evidence="7">
    <location>
        <begin position="361"/>
        <end position="380"/>
    </location>
</feature>
<evidence type="ECO:0000256" key="7">
    <source>
        <dbReference type="SAM" id="MobiDB-lite"/>
    </source>
</evidence>
<gene>
    <name evidence="9" type="ORF">L9F63_000173</name>
</gene>
<dbReference type="SMART" id="SM01362">
    <property type="entry name" value="DUF663"/>
    <property type="match status" value="1"/>
</dbReference>
<dbReference type="GO" id="GO:0034511">
    <property type="term" value="F:U3 snoRNA binding"/>
    <property type="evidence" value="ECO:0007669"/>
    <property type="project" value="TreeGrafter"/>
</dbReference>
<evidence type="ECO:0000256" key="1">
    <source>
        <dbReference type="ARBA" id="ARBA00004604"/>
    </source>
</evidence>
<comment type="similarity">
    <text evidence="5">Belongs to the TRAFAC class translation factor GTPase superfamily. Bms1-like GTPase family. TSR1 subfamily.</text>
</comment>
<sequence>VEFFGRLYQIPLLRVYRKHDRSLQGPTSWIKQQVTSPDGSNFLKIKCVPRFKQRFSTVIPPCGDLYSTLDALKVADTVLFLVSACHESGIDNYGESILTASLAQGLPSTIVAVTDLESLPPKKRHDGKQHLQKTVSRWLPEEKVFSLSRATDGLTMLRHIGSQKQRAVIHRDKRPHLLAETLDFVPDVELASFCHDFFMFSVIYFDFQGSLGTLKMTGYIRGQPLSVNCLVHIPGWGDFQMSQIDATDDKHPLDIGRKGQVKDTNMSDAMNEERVLEKADPTKQESLQRENIPDPMDAEQTWPTTEELAEAEEELKARKKKIKKIPKGMSDYQAAWIPDSDAEEVELSEDEESNMNVDMEPLSEENSSDEENEEDDDAEFDTMTTTDVGNDVERYDEKMDLEEEEEAMKQIKEARMEQLFPDELDTPQDTPARVRFQKYRGLQSFRTSPWDPKENLPIEYARIFQFENFERTRKRIMKEEEKEGALPGWYVTVHVAGVPQHLFNSHQPNNPIVLIGMLPHEQKMSVLNFVIKQPAISNNQRPIKSKEQLIFHCGYRRFKACPIFSQHTNGTKHKYERFFQPEATVVASVFAPIMFPPAPVLVFKEKKDGSQEMVGTGNLLSVNPDRIIAKRVVLSGHPFKVHKRSAVIRFMFFNREDIDWFKPVELRTKYGRRGHIKESLGTHGHMKCVFDGQLKSQDTVLMNLYKRIFPKWTYEPYVNSPPSFYEHLMSHHTEEPMN</sequence>
<dbReference type="PROSITE" id="PS51714">
    <property type="entry name" value="G_BMS1"/>
    <property type="match status" value="1"/>
</dbReference>
<name>A0AAD8AM22_DIPPU</name>
<dbReference type="SMART" id="SM00785">
    <property type="entry name" value="AARP2CN"/>
    <property type="match status" value="1"/>
</dbReference>
<dbReference type="InterPro" id="IPR039761">
    <property type="entry name" value="Bms1/Tsr1"/>
</dbReference>
<reference evidence="9" key="1">
    <citation type="journal article" date="2023" name="IScience">
        <title>Live-bearing cockroach genome reveals convergent evolutionary mechanisms linked to viviparity in insects and beyond.</title>
        <authorList>
            <person name="Fouks B."/>
            <person name="Harrison M.C."/>
            <person name="Mikhailova A.A."/>
            <person name="Marchal E."/>
            <person name="English S."/>
            <person name="Carruthers M."/>
            <person name="Jennings E.C."/>
            <person name="Chiamaka E.L."/>
            <person name="Frigard R.A."/>
            <person name="Pippel M."/>
            <person name="Attardo G.M."/>
            <person name="Benoit J.B."/>
            <person name="Bornberg-Bauer E."/>
            <person name="Tobe S.S."/>
        </authorList>
    </citation>
    <scope>NUCLEOTIDE SEQUENCE</scope>
    <source>
        <strain evidence="9">Stay&amp;Tobe</strain>
    </source>
</reference>
<dbReference type="GO" id="GO:0000479">
    <property type="term" value="P:endonucleolytic cleavage of tricistronic rRNA transcript (SSU-rRNA, 5.8S rRNA, LSU-rRNA)"/>
    <property type="evidence" value="ECO:0007669"/>
    <property type="project" value="TreeGrafter"/>
</dbReference>
<evidence type="ECO:0000256" key="2">
    <source>
        <dbReference type="ARBA" id="ARBA00022517"/>
    </source>
</evidence>
<feature type="compositionally biased region" description="Acidic residues" evidence="7">
    <location>
        <begin position="340"/>
        <end position="353"/>
    </location>
</feature>
<evidence type="ECO:0000259" key="8">
    <source>
        <dbReference type="PROSITE" id="PS51714"/>
    </source>
</evidence>
<dbReference type="GO" id="GO:0003924">
    <property type="term" value="F:GTPase activity"/>
    <property type="evidence" value="ECO:0007669"/>
    <property type="project" value="TreeGrafter"/>
</dbReference>
<comment type="function">
    <text evidence="4">Required during maturation of the 40S ribosomal subunit in the nucleolus.</text>
</comment>
<dbReference type="InterPro" id="IPR012948">
    <property type="entry name" value="AARP2CN"/>
</dbReference>
<keyword evidence="10" id="KW-1185">Reference proteome</keyword>
<protein>
    <recommendedName>
        <fullName evidence="6">Pre-rRNA-processing protein TSR1 homolog</fullName>
    </recommendedName>
</protein>
<comment type="caution">
    <text evidence="9">The sequence shown here is derived from an EMBL/GenBank/DDBJ whole genome shotgun (WGS) entry which is preliminary data.</text>
</comment>
<proteinExistence type="inferred from homology"/>
<dbReference type="GO" id="GO:0030688">
    <property type="term" value="C:preribosome, small subunit precursor"/>
    <property type="evidence" value="ECO:0007669"/>
    <property type="project" value="TreeGrafter"/>
</dbReference>
<dbReference type="Proteomes" id="UP001233999">
    <property type="component" value="Unassembled WGS sequence"/>
</dbReference>
<reference evidence="9" key="2">
    <citation type="submission" date="2023-05" db="EMBL/GenBank/DDBJ databases">
        <authorList>
            <person name="Fouks B."/>
        </authorList>
    </citation>
    <scope>NUCLEOTIDE SEQUENCE</scope>
    <source>
        <strain evidence="9">Stay&amp;Tobe</strain>
        <tissue evidence="9">Testes</tissue>
    </source>
</reference>
<comment type="subcellular location">
    <subcellularLocation>
        <location evidence="1">Nucleus</location>
        <location evidence="1">Nucleolus</location>
    </subcellularLocation>
</comment>